<sequence length="182" mass="20361">MATRSSSFRALSPAVLPTLCTISCRALLIRVPHLISRHPPQVIARGAHFQPNFAKQYVLLQDPTLNPSMARSYFHEQGSNGSGPEEDQEICPIRRYEDSLSLGVAATSRVAGCVKHFEYTDCRGLSPVNLGKNQTRNPIFAHELKTKCLTRGFFQDSSRRRHRCPETEMIRDEGGQKIPRAG</sequence>
<feature type="region of interest" description="Disordered" evidence="1">
    <location>
        <begin position="160"/>
        <end position="182"/>
    </location>
</feature>
<feature type="compositionally biased region" description="Basic and acidic residues" evidence="1">
    <location>
        <begin position="164"/>
        <end position="175"/>
    </location>
</feature>
<protein>
    <submittedName>
        <fullName evidence="2">Uncharacterized protein</fullName>
    </submittedName>
</protein>
<dbReference type="AlphaFoldDB" id="A0A8H3VW37"/>
<keyword evidence="3" id="KW-1185">Reference proteome</keyword>
<comment type="caution">
    <text evidence="2">The sequence shown here is derived from an EMBL/GenBank/DDBJ whole genome shotgun (WGS) entry which is preliminary data.</text>
</comment>
<evidence type="ECO:0000256" key="1">
    <source>
        <dbReference type="SAM" id="MobiDB-lite"/>
    </source>
</evidence>
<evidence type="ECO:0000313" key="2">
    <source>
        <dbReference type="EMBL" id="KAF0315005.1"/>
    </source>
</evidence>
<evidence type="ECO:0000313" key="3">
    <source>
        <dbReference type="Proteomes" id="UP000434172"/>
    </source>
</evidence>
<accession>A0A8H3VW37</accession>
<dbReference type="Proteomes" id="UP000434172">
    <property type="component" value="Unassembled WGS sequence"/>
</dbReference>
<name>A0A8H3VW37_9PEZI</name>
<dbReference type="EMBL" id="WOWK01000249">
    <property type="protein sequence ID" value="KAF0315005.1"/>
    <property type="molecule type" value="Genomic_DNA"/>
</dbReference>
<proteinExistence type="predicted"/>
<gene>
    <name evidence="2" type="ORF">GQ607_017760</name>
</gene>
<reference evidence="2 3" key="1">
    <citation type="submission" date="2019-12" db="EMBL/GenBank/DDBJ databases">
        <title>A genome sequence resource for the geographically widespread anthracnose pathogen Colletotrichum asianum.</title>
        <authorList>
            <person name="Meng Y."/>
        </authorList>
    </citation>
    <scope>NUCLEOTIDE SEQUENCE [LARGE SCALE GENOMIC DNA]</scope>
    <source>
        <strain evidence="2 3">ICMP 18580</strain>
    </source>
</reference>
<organism evidence="2 3">
    <name type="scientific">Colletotrichum asianum</name>
    <dbReference type="NCBI Taxonomy" id="702518"/>
    <lineage>
        <taxon>Eukaryota</taxon>
        <taxon>Fungi</taxon>
        <taxon>Dikarya</taxon>
        <taxon>Ascomycota</taxon>
        <taxon>Pezizomycotina</taxon>
        <taxon>Sordariomycetes</taxon>
        <taxon>Hypocreomycetidae</taxon>
        <taxon>Glomerellales</taxon>
        <taxon>Glomerellaceae</taxon>
        <taxon>Colletotrichum</taxon>
        <taxon>Colletotrichum gloeosporioides species complex</taxon>
    </lineage>
</organism>